<protein>
    <submittedName>
        <fullName evidence="2">Resolvase, N terminal domain</fullName>
    </submittedName>
</protein>
<dbReference type="Pfam" id="PF00239">
    <property type="entry name" value="Resolvase"/>
    <property type="match status" value="1"/>
</dbReference>
<organism evidence="2 3">
    <name type="scientific">Brevibacterium aurantiacum</name>
    <dbReference type="NCBI Taxonomy" id="273384"/>
    <lineage>
        <taxon>Bacteria</taxon>
        <taxon>Bacillati</taxon>
        <taxon>Actinomycetota</taxon>
        <taxon>Actinomycetes</taxon>
        <taxon>Micrococcales</taxon>
        <taxon>Brevibacteriaceae</taxon>
        <taxon>Brevibacterium</taxon>
    </lineage>
</organism>
<dbReference type="GO" id="GO:0000150">
    <property type="term" value="F:DNA strand exchange activity"/>
    <property type="evidence" value="ECO:0007669"/>
    <property type="project" value="InterPro"/>
</dbReference>
<dbReference type="Gene3D" id="3.40.50.1390">
    <property type="entry name" value="Resolvase, N-terminal catalytic domain"/>
    <property type="match status" value="1"/>
</dbReference>
<dbReference type="SMART" id="SM00857">
    <property type="entry name" value="Resolvase"/>
    <property type="match status" value="1"/>
</dbReference>
<dbReference type="AlphaFoldDB" id="A0A2H1IS27"/>
<dbReference type="InterPro" id="IPR036162">
    <property type="entry name" value="Resolvase-like_N_sf"/>
</dbReference>
<dbReference type="SUPFAM" id="SSF53041">
    <property type="entry name" value="Resolvase-like"/>
    <property type="match status" value="1"/>
</dbReference>
<evidence type="ECO:0000259" key="1">
    <source>
        <dbReference type="SMART" id="SM00857"/>
    </source>
</evidence>
<dbReference type="Proteomes" id="UP000234300">
    <property type="component" value="Unassembled WGS sequence"/>
</dbReference>
<feature type="domain" description="Resolvase/invertase-type recombinase catalytic" evidence="1">
    <location>
        <begin position="4"/>
        <end position="126"/>
    </location>
</feature>
<accession>A0A2H1IS27</accession>
<sequence>MDNAIIYARSAGNSEQQVKRQRKLCRSYLREVGLTEVGFVAEYGHPGRGLSVVVNAAASKGATEVIICDLSRLGRTSLVNLKNSNLLEEAGLTIHVAAGIVSGPVTDDDIRDKMLLFAETDLNTLYGDDVTER</sequence>
<dbReference type="GO" id="GO:0003677">
    <property type="term" value="F:DNA binding"/>
    <property type="evidence" value="ECO:0007669"/>
    <property type="project" value="InterPro"/>
</dbReference>
<proteinExistence type="predicted"/>
<evidence type="ECO:0000313" key="3">
    <source>
        <dbReference type="Proteomes" id="UP000234300"/>
    </source>
</evidence>
<dbReference type="InterPro" id="IPR006119">
    <property type="entry name" value="Resolv_N"/>
</dbReference>
<reference evidence="2 3" key="1">
    <citation type="submission" date="2017-03" db="EMBL/GenBank/DDBJ databases">
        <authorList>
            <person name="Afonso C.L."/>
            <person name="Miller P.J."/>
            <person name="Scott M.A."/>
            <person name="Spackman E."/>
            <person name="Goraichik I."/>
            <person name="Dimitrov K.M."/>
            <person name="Suarez D.L."/>
            <person name="Swayne D.E."/>
        </authorList>
    </citation>
    <scope>NUCLEOTIDE SEQUENCE [LARGE SCALE GENOMIC DNA]</scope>
    <source>
        <strain evidence="3">8(6)</strain>
    </source>
</reference>
<gene>
    <name evidence="2" type="ORF">BAURA86_00920</name>
</gene>
<dbReference type="EMBL" id="FXZI01000002">
    <property type="protein sequence ID" value="SMX77996.1"/>
    <property type="molecule type" value="Genomic_DNA"/>
</dbReference>
<name>A0A2H1IS27_BREAU</name>
<evidence type="ECO:0000313" key="2">
    <source>
        <dbReference type="EMBL" id="SMX77996.1"/>
    </source>
</evidence>